<dbReference type="HOGENOM" id="CLU_1236757_0_0_1"/>
<feature type="region of interest" description="Disordered" evidence="1">
    <location>
        <begin position="69"/>
        <end position="118"/>
    </location>
</feature>
<dbReference type="Gramene" id="OPUNC02G33370.1">
    <property type="protein sequence ID" value="OPUNC02G33370.1"/>
    <property type="gene ID" value="OPUNC02G33370"/>
</dbReference>
<organism evidence="2">
    <name type="scientific">Oryza punctata</name>
    <name type="common">Red rice</name>
    <dbReference type="NCBI Taxonomy" id="4537"/>
    <lineage>
        <taxon>Eukaryota</taxon>
        <taxon>Viridiplantae</taxon>
        <taxon>Streptophyta</taxon>
        <taxon>Embryophyta</taxon>
        <taxon>Tracheophyta</taxon>
        <taxon>Spermatophyta</taxon>
        <taxon>Magnoliopsida</taxon>
        <taxon>Liliopsida</taxon>
        <taxon>Poales</taxon>
        <taxon>Poaceae</taxon>
        <taxon>BOP clade</taxon>
        <taxon>Oryzoideae</taxon>
        <taxon>Oryzeae</taxon>
        <taxon>Oryzinae</taxon>
        <taxon>Oryza</taxon>
    </lineage>
</organism>
<evidence type="ECO:0000313" key="2">
    <source>
        <dbReference type="EnsemblPlants" id="OPUNC02G33370.1"/>
    </source>
</evidence>
<evidence type="ECO:0000313" key="3">
    <source>
        <dbReference type="Proteomes" id="UP000026962"/>
    </source>
</evidence>
<dbReference type="AlphaFoldDB" id="A0A0E0K6E7"/>
<reference evidence="2" key="2">
    <citation type="submission" date="2018-05" db="EMBL/GenBank/DDBJ databases">
        <title>OpunRS2 (Oryza punctata Reference Sequence Version 2).</title>
        <authorList>
            <person name="Zhang J."/>
            <person name="Kudrna D."/>
            <person name="Lee S."/>
            <person name="Talag J."/>
            <person name="Welchert J."/>
            <person name="Wing R.A."/>
        </authorList>
    </citation>
    <scope>NUCLEOTIDE SEQUENCE [LARGE SCALE GENOMIC DNA]</scope>
</reference>
<dbReference type="Proteomes" id="UP000026962">
    <property type="component" value="Chromosome 2"/>
</dbReference>
<sequence>MGIVTRSLMKEQMCSSTQACTCGNTRGVTFRKLLASSRKPVFGQIWRSNLHAGWIWWMGWQSRAVVGRGRAPKDEESGGDGRQQCRCSSKSGRHGVHVRARPRASGDGIRSRAGVDEAATTASGRGRLAELLLAVFGRRGKGEATSELNEPTRDKGRRGVSLAWIERKENAVNKIVEVQIIQQKTEDQLYWKHNSSGICNTKSACKEVVKRENQNTHQMWTVGI</sequence>
<evidence type="ECO:0000256" key="1">
    <source>
        <dbReference type="SAM" id="MobiDB-lite"/>
    </source>
</evidence>
<proteinExistence type="predicted"/>
<protein>
    <submittedName>
        <fullName evidence="2">Uncharacterized protein</fullName>
    </submittedName>
</protein>
<name>A0A0E0K6E7_ORYPU</name>
<dbReference type="EnsemblPlants" id="OPUNC02G33370.1">
    <property type="protein sequence ID" value="OPUNC02G33370.1"/>
    <property type="gene ID" value="OPUNC02G33370"/>
</dbReference>
<accession>A0A0E0K6E7</accession>
<keyword evidence="3" id="KW-1185">Reference proteome</keyword>
<reference evidence="2" key="1">
    <citation type="submission" date="2015-04" db="UniProtKB">
        <authorList>
            <consortium name="EnsemblPlants"/>
        </authorList>
    </citation>
    <scope>IDENTIFICATION</scope>
</reference>
<feature type="compositionally biased region" description="Basic residues" evidence="1">
    <location>
        <begin position="91"/>
        <end position="102"/>
    </location>
</feature>